<evidence type="ECO:0000313" key="2">
    <source>
        <dbReference type="Proteomes" id="UP001140234"/>
    </source>
</evidence>
<gene>
    <name evidence="1" type="ORF">IWQ57_001135</name>
</gene>
<protein>
    <submittedName>
        <fullName evidence="1">Uncharacterized protein</fullName>
    </submittedName>
</protein>
<proteinExistence type="predicted"/>
<name>A0ACC1K5P3_9FUNG</name>
<dbReference type="Proteomes" id="UP001140234">
    <property type="component" value="Unassembled WGS sequence"/>
</dbReference>
<accession>A0ACC1K5P3</accession>
<sequence length="93" mass="9775">MKVTTVPAILAALAVADAHYDCTTQQAFDVLFSNSTVDAFAKQLLASLQSGAARVSSRLESVDAEKAAQAILARYRGMVALLPPNVSASLPRI</sequence>
<evidence type="ECO:0000313" key="1">
    <source>
        <dbReference type="EMBL" id="KAJ2773772.1"/>
    </source>
</evidence>
<dbReference type="EMBL" id="JANBUJ010000179">
    <property type="protein sequence ID" value="KAJ2773772.1"/>
    <property type="molecule type" value="Genomic_DNA"/>
</dbReference>
<keyword evidence="2" id="KW-1185">Reference proteome</keyword>
<comment type="caution">
    <text evidence="1">The sequence shown here is derived from an EMBL/GenBank/DDBJ whole genome shotgun (WGS) entry which is preliminary data.</text>
</comment>
<organism evidence="1 2">
    <name type="scientific">Coemansia nantahalensis</name>
    <dbReference type="NCBI Taxonomy" id="2789366"/>
    <lineage>
        <taxon>Eukaryota</taxon>
        <taxon>Fungi</taxon>
        <taxon>Fungi incertae sedis</taxon>
        <taxon>Zoopagomycota</taxon>
        <taxon>Kickxellomycotina</taxon>
        <taxon>Kickxellomycetes</taxon>
        <taxon>Kickxellales</taxon>
        <taxon>Kickxellaceae</taxon>
        <taxon>Coemansia</taxon>
    </lineage>
</organism>
<reference evidence="1" key="1">
    <citation type="submission" date="2022-07" db="EMBL/GenBank/DDBJ databases">
        <title>Phylogenomic reconstructions and comparative analyses of Kickxellomycotina fungi.</title>
        <authorList>
            <person name="Reynolds N.K."/>
            <person name="Stajich J.E."/>
            <person name="Barry K."/>
            <person name="Grigoriev I.V."/>
            <person name="Crous P."/>
            <person name="Smith M.E."/>
        </authorList>
    </citation>
    <scope>NUCLEOTIDE SEQUENCE</scope>
    <source>
        <strain evidence="1">CBS 109366</strain>
    </source>
</reference>